<dbReference type="EMBL" id="CM055759">
    <property type="protein sequence ID" value="KAJ7987421.1"/>
    <property type="molecule type" value="Genomic_DNA"/>
</dbReference>
<evidence type="ECO:0000313" key="1">
    <source>
        <dbReference type="EMBL" id="KAJ7987421.1"/>
    </source>
</evidence>
<name>A0ACC2F7W9_DALPE</name>
<gene>
    <name evidence="1" type="ORF">DPEC_G00326310</name>
</gene>
<comment type="caution">
    <text evidence="1">The sequence shown here is derived from an EMBL/GenBank/DDBJ whole genome shotgun (WGS) entry which is preliminary data.</text>
</comment>
<proteinExistence type="predicted"/>
<dbReference type="Proteomes" id="UP001157502">
    <property type="component" value="Chromosome 32"/>
</dbReference>
<reference evidence="1" key="1">
    <citation type="submission" date="2021-05" db="EMBL/GenBank/DDBJ databases">
        <authorList>
            <person name="Pan Q."/>
            <person name="Jouanno E."/>
            <person name="Zahm M."/>
            <person name="Klopp C."/>
            <person name="Cabau C."/>
            <person name="Louis A."/>
            <person name="Berthelot C."/>
            <person name="Parey E."/>
            <person name="Roest Crollius H."/>
            <person name="Montfort J."/>
            <person name="Robinson-Rechavi M."/>
            <person name="Bouchez O."/>
            <person name="Lampietro C."/>
            <person name="Lopez Roques C."/>
            <person name="Donnadieu C."/>
            <person name="Postlethwait J."/>
            <person name="Bobe J."/>
            <person name="Dillon D."/>
            <person name="Chandos A."/>
            <person name="von Hippel F."/>
            <person name="Guiguen Y."/>
        </authorList>
    </citation>
    <scope>NUCLEOTIDE SEQUENCE</scope>
    <source>
        <strain evidence="1">YG-Jan2019</strain>
    </source>
</reference>
<organism evidence="1 2">
    <name type="scientific">Dallia pectoralis</name>
    <name type="common">Alaska blackfish</name>
    <dbReference type="NCBI Taxonomy" id="75939"/>
    <lineage>
        <taxon>Eukaryota</taxon>
        <taxon>Metazoa</taxon>
        <taxon>Chordata</taxon>
        <taxon>Craniata</taxon>
        <taxon>Vertebrata</taxon>
        <taxon>Euteleostomi</taxon>
        <taxon>Actinopterygii</taxon>
        <taxon>Neopterygii</taxon>
        <taxon>Teleostei</taxon>
        <taxon>Protacanthopterygii</taxon>
        <taxon>Esociformes</taxon>
        <taxon>Umbridae</taxon>
        <taxon>Dallia</taxon>
    </lineage>
</organism>
<evidence type="ECO:0000313" key="2">
    <source>
        <dbReference type="Proteomes" id="UP001157502"/>
    </source>
</evidence>
<keyword evidence="2" id="KW-1185">Reference proteome</keyword>
<sequence>MLPSTLPRTLPRNLCLLLLCLTFSSGMSASLVREKIATEDIPAPEPPAETVVAEITDAGTNGTAEPKVDIPTTEPAGADEFITETVVGSPDADALVVLTHAKIVNMPATKDTANMDLRSIVKETLRTGDMVQVLSAQLEDQEELAEDAEIQHDILMELGDQGALEREVEGPGAKAPARPVLPDDNGQMEDSDWGLASIRESLQTTNGYFDSLVELMGGRNGVCQYVCKYGKTPVHRHGYITAEPNGCASDIIGFQVPDTFDLGIPAMTQCCNQLDRCYDTCGSNKLHCDSKYRLCLHAICSDLKKSLGFVSKVKACESVADAMHSTVSTLGCRSFMNSQREACYCEGEDRDEL</sequence>
<accession>A0ACC2F7W9</accession>
<protein>
    <submittedName>
        <fullName evidence="1">Uncharacterized protein</fullName>
    </submittedName>
</protein>